<proteinExistence type="predicted"/>
<dbReference type="Proteomes" id="UP000494365">
    <property type="component" value="Unassembled WGS sequence"/>
</dbReference>
<dbReference type="EMBL" id="CADIKK010000017">
    <property type="protein sequence ID" value="CAB3793890.1"/>
    <property type="molecule type" value="Genomic_DNA"/>
</dbReference>
<keyword evidence="2" id="KW-1185">Reference proteome</keyword>
<reference evidence="1 2" key="1">
    <citation type="submission" date="2020-04" db="EMBL/GenBank/DDBJ databases">
        <authorList>
            <person name="De Canck E."/>
        </authorList>
    </citation>
    <scope>NUCLEOTIDE SEQUENCE [LARGE SCALE GENOMIC DNA]</scope>
    <source>
        <strain evidence="1 2">LMG 28614</strain>
    </source>
</reference>
<gene>
    <name evidence="1" type="ORF">LMG28614_03786</name>
</gene>
<protein>
    <submittedName>
        <fullName evidence="1">Uncharacterized protein</fullName>
    </submittedName>
</protein>
<name>A0A6S7BMW5_9BURK</name>
<evidence type="ECO:0000313" key="2">
    <source>
        <dbReference type="Proteomes" id="UP000494365"/>
    </source>
</evidence>
<organism evidence="1 2">
    <name type="scientific">Paraburkholderia ultramafica</name>
    <dbReference type="NCBI Taxonomy" id="1544867"/>
    <lineage>
        <taxon>Bacteria</taxon>
        <taxon>Pseudomonadati</taxon>
        <taxon>Pseudomonadota</taxon>
        <taxon>Betaproteobacteria</taxon>
        <taxon>Burkholderiales</taxon>
        <taxon>Burkholderiaceae</taxon>
        <taxon>Paraburkholderia</taxon>
    </lineage>
</organism>
<dbReference type="AlphaFoldDB" id="A0A6S7BMW5"/>
<sequence length="55" mass="5992">MSKPWENDSCATVQACYNVYPVTEAAALWCRNACSQAFFLCAVARCSQSASRIAP</sequence>
<evidence type="ECO:0000313" key="1">
    <source>
        <dbReference type="EMBL" id="CAB3793890.1"/>
    </source>
</evidence>
<accession>A0A6S7BMW5</accession>